<comment type="caution">
    <text evidence="2">The sequence shown here is derived from an EMBL/GenBank/DDBJ whole genome shotgun (WGS) entry which is preliminary data.</text>
</comment>
<dbReference type="SUPFAM" id="SSF46785">
    <property type="entry name" value="Winged helix' DNA-binding domain"/>
    <property type="match status" value="1"/>
</dbReference>
<evidence type="ECO:0000259" key="1">
    <source>
        <dbReference type="PROSITE" id="PS50987"/>
    </source>
</evidence>
<dbReference type="InterPro" id="IPR036388">
    <property type="entry name" value="WH-like_DNA-bd_sf"/>
</dbReference>
<dbReference type="GO" id="GO:0032791">
    <property type="term" value="F:lead ion binding"/>
    <property type="evidence" value="ECO:0007669"/>
    <property type="project" value="TreeGrafter"/>
</dbReference>
<dbReference type="CDD" id="cd00090">
    <property type="entry name" value="HTH_ARSR"/>
    <property type="match status" value="1"/>
</dbReference>
<dbReference type="InterPro" id="IPR036390">
    <property type="entry name" value="WH_DNA-bd_sf"/>
</dbReference>
<dbReference type="SMART" id="SM00418">
    <property type="entry name" value="HTH_ARSR"/>
    <property type="match status" value="1"/>
</dbReference>
<protein>
    <submittedName>
        <fullName evidence="2">Transcriptional regulator</fullName>
    </submittedName>
</protein>
<gene>
    <name evidence="2" type="ORF">Voc01_090420</name>
</gene>
<dbReference type="InterPro" id="IPR011991">
    <property type="entry name" value="ArsR-like_HTH"/>
</dbReference>
<sequence length="113" mass="11705">MYCQVVKASTYGEVLARFGGALSAPTSVQVLLALRDGPGDPAELAGRLGLSPRDLADCLACLRGCGLVVLVPEGRRARYELVDTRLGHALDDLLGVVPAADPGCSTSPDGDVR</sequence>
<dbReference type="GO" id="GO:0003700">
    <property type="term" value="F:DNA-binding transcription factor activity"/>
    <property type="evidence" value="ECO:0007669"/>
    <property type="project" value="InterPro"/>
</dbReference>
<organism evidence="2 3">
    <name type="scientific">Virgisporangium ochraceum</name>
    <dbReference type="NCBI Taxonomy" id="65505"/>
    <lineage>
        <taxon>Bacteria</taxon>
        <taxon>Bacillati</taxon>
        <taxon>Actinomycetota</taxon>
        <taxon>Actinomycetes</taxon>
        <taxon>Micromonosporales</taxon>
        <taxon>Micromonosporaceae</taxon>
        <taxon>Virgisporangium</taxon>
    </lineage>
</organism>
<dbReference type="PANTHER" id="PTHR39168:SF2">
    <property type="entry name" value="HTH-TYPE TRANSCRIPTIONAL REGULATOR CMTR"/>
    <property type="match status" value="1"/>
</dbReference>
<keyword evidence="3" id="KW-1185">Reference proteome</keyword>
<reference evidence="2" key="1">
    <citation type="submission" date="2021-01" db="EMBL/GenBank/DDBJ databases">
        <title>Whole genome shotgun sequence of Virgisporangium ochraceum NBRC 16418.</title>
        <authorList>
            <person name="Komaki H."/>
            <person name="Tamura T."/>
        </authorList>
    </citation>
    <scope>NUCLEOTIDE SEQUENCE</scope>
    <source>
        <strain evidence="2">NBRC 16418</strain>
    </source>
</reference>
<dbReference type="Proteomes" id="UP000635606">
    <property type="component" value="Unassembled WGS sequence"/>
</dbReference>
<accession>A0A8J4EFX7</accession>
<evidence type="ECO:0000313" key="3">
    <source>
        <dbReference type="Proteomes" id="UP000635606"/>
    </source>
</evidence>
<dbReference type="GO" id="GO:0097063">
    <property type="term" value="F:cadmium ion sensor activity"/>
    <property type="evidence" value="ECO:0007669"/>
    <property type="project" value="TreeGrafter"/>
</dbReference>
<dbReference type="EMBL" id="BOPH01000129">
    <property type="protein sequence ID" value="GIJ74125.1"/>
    <property type="molecule type" value="Genomic_DNA"/>
</dbReference>
<dbReference type="GO" id="GO:0046686">
    <property type="term" value="P:response to cadmium ion"/>
    <property type="evidence" value="ECO:0007669"/>
    <property type="project" value="TreeGrafter"/>
</dbReference>
<feature type="domain" description="HTH arsR-type" evidence="1">
    <location>
        <begin position="7"/>
        <end position="101"/>
    </location>
</feature>
<proteinExistence type="predicted"/>
<name>A0A8J4EFX7_9ACTN</name>
<dbReference type="GO" id="GO:0003677">
    <property type="term" value="F:DNA binding"/>
    <property type="evidence" value="ECO:0007669"/>
    <property type="project" value="TreeGrafter"/>
</dbReference>
<dbReference type="AlphaFoldDB" id="A0A8J4EFX7"/>
<dbReference type="PANTHER" id="PTHR39168">
    <property type="entry name" value="TRANSCRIPTIONAL REGULATOR-RELATED"/>
    <property type="match status" value="1"/>
</dbReference>
<dbReference type="RefSeq" id="WP_203933928.1">
    <property type="nucleotide sequence ID" value="NZ_BOPH01000129.1"/>
</dbReference>
<dbReference type="InterPro" id="IPR052543">
    <property type="entry name" value="HTH_Metal-responsive_Reg"/>
</dbReference>
<dbReference type="InterPro" id="IPR001845">
    <property type="entry name" value="HTH_ArsR_DNA-bd_dom"/>
</dbReference>
<dbReference type="PROSITE" id="PS50987">
    <property type="entry name" value="HTH_ARSR_2"/>
    <property type="match status" value="1"/>
</dbReference>
<dbReference type="GO" id="GO:0010288">
    <property type="term" value="P:response to lead ion"/>
    <property type="evidence" value="ECO:0007669"/>
    <property type="project" value="TreeGrafter"/>
</dbReference>
<evidence type="ECO:0000313" key="2">
    <source>
        <dbReference type="EMBL" id="GIJ74125.1"/>
    </source>
</evidence>
<dbReference type="Gene3D" id="1.10.10.10">
    <property type="entry name" value="Winged helix-like DNA-binding domain superfamily/Winged helix DNA-binding domain"/>
    <property type="match status" value="1"/>
</dbReference>